<evidence type="ECO:0000256" key="8">
    <source>
        <dbReference type="ARBA" id="ARBA00023136"/>
    </source>
</evidence>
<comment type="caution">
    <text evidence="10">The sequence shown here is derived from an EMBL/GenBank/DDBJ whole genome shotgun (WGS) entry which is preliminary data.</text>
</comment>
<feature type="transmembrane region" description="Helical" evidence="9">
    <location>
        <begin position="298"/>
        <end position="319"/>
    </location>
</feature>
<proteinExistence type="predicted"/>
<keyword evidence="8 9" id="KW-0472">Membrane</keyword>
<dbReference type="EMBL" id="JACHGB010000004">
    <property type="protein sequence ID" value="MBB5272223.1"/>
    <property type="molecule type" value="Genomic_DNA"/>
</dbReference>
<feature type="transmembrane region" description="Helical" evidence="9">
    <location>
        <begin position="52"/>
        <end position="77"/>
    </location>
</feature>
<dbReference type="PANTHER" id="PTHR33529:SF7">
    <property type="entry name" value="LIPOPOLYSACCHARIDE EXPORT SYSTEM PERMEASE PROTEIN LPTF"/>
    <property type="match status" value="1"/>
</dbReference>
<dbReference type="PANTHER" id="PTHR33529">
    <property type="entry name" value="SLR0882 PROTEIN-RELATED"/>
    <property type="match status" value="1"/>
</dbReference>
<organism evidence="10 11">
    <name type="scientific">Quisquiliibacterium transsilvanicum</name>
    <dbReference type="NCBI Taxonomy" id="1549638"/>
    <lineage>
        <taxon>Bacteria</taxon>
        <taxon>Pseudomonadati</taxon>
        <taxon>Pseudomonadota</taxon>
        <taxon>Betaproteobacteria</taxon>
        <taxon>Burkholderiales</taxon>
        <taxon>Burkholderiaceae</taxon>
        <taxon>Quisquiliibacterium</taxon>
    </lineage>
</organism>
<feature type="transmembrane region" description="Helical" evidence="9">
    <location>
        <begin position="12"/>
        <end position="32"/>
    </location>
</feature>
<evidence type="ECO:0000256" key="1">
    <source>
        <dbReference type="ARBA" id="ARBA00004429"/>
    </source>
</evidence>
<dbReference type="Proteomes" id="UP000532440">
    <property type="component" value="Unassembled WGS sequence"/>
</dbReference>
<feature type="transmembrane region" description="Helical" evidence="9">
    <location>
        <begin position="265"/>
        <end position="286"/>
    </location>
</feature>
<dbReference type="Pfam" id="PF03739">
    <property type="entry name" value="LptF_LptG"/>
    <property type="match status" value="1"/>
</dbReference>
<sequence>MLFTKALRRDLANLAGVVFATLFTVLVTTTLIRLLGRAAGGKVDTASLVPLVAFSAINALPVLLVLTLYVSVLLAITRAYRDSEMVVWFASGRSLLDWIRPVLGFALPFMLIVALVAFVAGPWASRQSDEYRSRFEQREDVSQVAAGQFRESASSSRVFFVESISDDQREVRNVFVTQQEAGRVSIVVAAAGGIQGEETGERFLVLEKGRRYDGEADAPAFRLMEFERYGLRLEPRALAARDQSSKVKGTMVLIADPTPRNQGELLWRIGLPVSAVVLALLAIPLSSFNPRGGRSVNLIVALLVYVTYSNLLSLSQAWVSQGKAQFGLAVWVIHAALLAVAGLLFWRRMTLPLRRRSLLPWRAAA</sequence>
<feature type="transmembrane region" description="Helical" evidence="9">
    <location>
        <begin position="98"/>
        <end position="124"/>
    </location>
</feature>
<name>A0A7W8HHW9_9BURK</name>
<comment type="subcellular location">
    <subcellularLocation>
        <location evidence="1">Cell inner membrane</location>
        <topology evidence="1">Multi-pass membrane protein</topology>
    </subcellularLocation>
</comment>
<keyword evidence="7 9" id="KW-1133">Transmembrane helix</keyword>
<dbReference type="InterPro" id="IPR005495">
    <property type="entry name" value="LptG/LptF_permease"/>
</dbReference>
<keyword evidence="3" id="KW-0813">Transport</keyword>
<keyword evidence="6 9" id="KW-0812">Transmembrane</keyword>
<evidence type="ECO:0000256" key="5">
    <source>
        <dbReference type="ARBA" id="ARBA00022519"/>
    </source>
</evidence>
<dbReference type="GO" id="GO:0055085">
    <property type="term" value="P:transmembrane transport"/>
    <property type="evidence" value="ECO:0007669"/>
    <property type="project" value="InterPro"/>
</dbReference>
<protein>
    <recommendedName>
        <fullName evidence="2">Lipopolysaccharide export system permease protein LptF</fullName>
    </recommendedName>
</protein>
<dbReference type="NCBIfam" id="TIGR04407">
    <property type="entry name" value="LptF_YjgP"/>
    <property type="match status" value="1"/>
</dbReference>
<gene>
    <name evidence="10" type="ORF">HNQ70_002237</name>
</gene>
<dbReference type="AlphaFoldDB" id="A0A7W8HHW9"/>
<evidence type="ECO:0000313" key="10">
    <source>
        <dbReference type="EMBL" id="MBB5272223.1"/>
    </source>
</evidence>
<keyword evidence="11" id="KW-1185">Reference proteome</keyword>
<dbReference type="GO" id="GO:0015920">
    <property type="term" value="P:lipopolysaccharide transport"/>
    <property type="evidence" value="ECO:0007669"/>
    <property type="project" value="TreeGrafter"/>
</dbReference>
<reference evidence="10 11" key="1">
    <citation type="submission" date="2020-08" db="EMBL/GenBank/DDBJ databases">
        <title>Genomic Encyclopedia of Type Strains, Phase IV (KMG-IV): sequencing the most valuable type-strain genomes for metagenomic binning, comparative biology and taxonomic classification.</title>
        <authorList>
            <person name="Goeker M."/>
        </authorList>
    </citation>
    <scope>NUCLEOTIDE SEQUENCE [LARGE SCALE GENOMIC DNA]</scope>
    <source>
        <strain evidence="10 11">DSM 29781</strain>
    </source>
</reference>
<evidence type="ECO:0000256" key="3">
    <source>
        <dbReference type="ARBA" id="ARBA00022448"/>
    </source>
</evidence>
<evidence type="ECO:0000256" key="6">
    <source>
        <dbReference type="ARBA" id="ARBA00022692"/>
    </source>
</evidence>
<evidence type="ECO:0000256" key="2">
    <source>
        <dbReference type="ARBA" id="ARBA00014213"/>
    </source>
</evidence>
<evidence type="ECO:0000313" key="11">
    <source>
        <dbReference type="Proteomes" id="UP000532440"/>
    </source>
</evidence>
<evidence type="ECO:0000256" key="4">
    <source>
        <dbReference type="ARBA" id="ARBA00022475"/>
    </source>
</evidence>
<keyword evidence="4" id="KW-1003">Cell membrane</keyword>
<dbReference type="GO" id="GO:0043190">
    <property type="term" value="C:ATP-binding cassette (ABC) transporter complex"/>
    <property type="evidence" value="ECO:0007669"/>
    <property type="project" value="InterPro"/>
</dbReference>
<dbReference type="RefSeq" id="WP_183967437.1">
    <property type="nucleotide sequence ID" value="NZ_BAABEW010000002.1"/>
</dbReference>
<evidence type="ECO:0000256" key="7">
    <source>
        <dbReference type="ARBA" id="ARBA00022989"/>
    </source>
</evidence>
<accession>A0A7W8HHW9</accession>
<feature type="transmembrane region" description="Helical" evidence="9">
    <location>
        <begin position="325"/>
        <end position="346"/>
    </location>
</feature>
<keyword evidence="5" id="KW-0997">Cell inner membrane</keyword>
<evidence type="ECO:0000256" key="9">
    <source>
        <dbReference type="SAM" id="Phobius"/>
    </source>
</evidence>
<dbReference type="InterPro" id="IPR030922">
    <property type="entry name" value="LptF"/>
</dbReference>